<keyword evidence="1" id="KW-0472">Membrane</keyword>
<accession>A0A8T0J5Y6</accession>
<comment type="caution">
    <text evidence="2">The sequence shown here is derived from an EMBL/GenBank/DDBJ whole genome shotgun (WGS) entry which is preliminary data.</text>
</comment>
<dbReference type="EMBL" id="CM026421">
    <property type="protein sequence ID" value="KAG0591340.1"/>
    <property type="molecule type" value="Genomic_DNA"/>
</dbReference>
<gene>
    <name evidence="2" type="ORF">KC19_1G168300</name>
</gene>
<protein>
    <submittedName>
        <fullName evidence="2">Uncharacterized protein</fullName>
    </submittedName>
</protein>
<evidence type="ECO:0000256" key="1">
    <source>
        <dbReference type="SAM" id="Phobius"/>
    </source>
</evidence>
<dbReference type="AlphaFoldDB" id="A0A8T0J5Y6"/>
<evidence type="ECO:0000313" key="2">
    <source>
        <dbReference type="EMBL" id="KAG0591340.1"/>
    </source>
</evidence>
<feature type="transmembrane region" description="Helical" evidence="1">
    <location>
        <begin position="6"/>
        <end position="24"/>
    </location>
</feature>
<proteinExistence type="predicted"/>
<reference evidence="2" key="1">
    <citation type="submission" date="2020-06" db="EMBL/GenBank/DDBJ databases">
        <title>WGS assembly of Ceratodon purpureus strain R40.</title>
        <authorList>
            <person name="Carey S.B."/>
            <person name="Jenkins J."/>
            <person name="Shu S."/>
            <person name="Lovell J.T."/>
            <person name="Sreedasyam A."/>
            <person name="Maumus F."/>
            <person name="Tiley G.P."/>
            <person name="Fernandez-Pozo N."/>
            <person name="Barry K."/>
            <person name="Chen C."/>
            <person name="Wang M."/>
            <person name="Lipzen A."/>
            <person name="Daum C."/>
            <person name="Saski C.A."/>
            <person name="Payton A.C."/>
            <person name="Mcbreen J.C."/>
            <person name="Conrad R.E."/>
            <person name="Kollar L.M."/>
            <person name="Olsson S."/>
            <person name="Huttunen S."/>
            <person name="Landis J.B."/>
            <person name="Wickett N.J."/>
            <person name="Johnson M.G."/>
            <person name="Rensing S.A."/>
            <person name="Grimwood J."/>
            <person name="Schmutz J."/>
            <person name="Mcdaniel S.F."/>
        </authorList>
    </citation>
    <scope>NUCLEOTIDE SEQUENCE</scope>
    <source>
        <strain evidence="2">R40</strain>
    </source>
</reference>
<name>A0A8T0J5Y6_CERPU</name>
<keyword evidence="1" id="KW-0812">Transmembrane</keyword>
<evidence type="ECO:0000313" key="3">
    <source>
        <dbReference type="Proteomes" id="UP000822688"/>
    </source>
</evidence>
<dbReference type="Proteomes" id="UP000822688">
    <property type="component" value="Chromosome 1"/>
</dbReference>
<keyword evidence="3" id="KW-1185">Reference proteome</keyword>
<sequence>MPLPDSPAQVVLSINLLFMCYMTGSYSCREDRDGTEKYSSQHRFIYLHCNGHHINDQEKCL</sequence>
<keyword evidence="1" id="KW-1133">Transmembrane helix</keyword>
<organism evidence="2 3">
    <name type="scientific">Ceratodon purpureus</name>
    <name type="common">Fire moss</name>
    <name type="synonym">Dicranum purpureum</name>
    <dbReference type="NCBI Taxonomy" id="3225"/>
    <lineage>
        <taxon>Eukaryota</taxon>
        <taxon>Viridiplantae</taxon>
        <taxon>Streptophyta</taxon>
        <taxon>Embryophyta</taxon>
        <taxon>Bryophyta</taxon>
        <taxon>Bryophytina</taxon>
        <taxon>Bryopsida</taxon>
        <taxon>Dicranidae</taxon>
        <taxon>Pseudoditrichales</taxon>
        <taxon>Ditrichaceae</taxon>
        <taxon>Ceratodon</taxon>
    </lineage>
</organism>